<name>A0A517M6V6_9BACT</name>
<dbReference type="EMBL" id="CP036261">
    <property type="protein sequence ID" value="QDS90609.1"/>
    <property type="molecule type" value="Genomic_DNA"/>
</dbReference>
<dbReference type="OrthoDB" id="9811006at2"/>
<proteinExistence type="predicted"/>
<dbReference type="AlphaFoldDB" id="A0A517M6V6"/>
<evidence type="ECO:0000313" key="1">
    <source>
        <dbReference type="EMBL" id="QDS90609.1"/>
    </source>
</evidence>
<dbReference type="Proteomes" id="UP000319557">
    <property type="component" value="Chromosome"/>
</dbReference>
<reference evidence="1 2" key="1">
    <citation type="submission" date="2019-02" db="EMBL/GenBank/DDBJ databases">
        <title>Deep-cultivation of Planctomycetes and their phenomic and genomic characterization uncovers novel biology.</title>
        <authorList>
            <person name="Wiegand S."/>
            <person name="Jogler M."/>
            <person name="Boedeker C."/>
            <person name="Pinto D."/>
            <person name="Vollmers J."/>
            <person name="Rivas-Marin E."/>
            <person name="Kohn T."/>
            <person name="Peeters S.H."/>
            <person name="Heuer A."/>
            <person name="Rast P."/>
            <person name="Oberbeckmann S."/>
            <person name="Bunk B."/>
            <person name="Jeske O."/>
            <person name="Meyerdierks A."/>
            <person name="Storesund J.E."/>
            <person name="Kallscheuer N."/>
            <person name="Luecker S."/>
            <person name="Lage O.M."/>
            <person name="Pohl T."/>
            <person name="Merkel B.J."/>
            <person name="Hornburger P."/>
            <person name="Mueller R.-W."/>
            <person name="Bruemmer F."/>
            <person name="Labrenz M."/>
            <person name="Spormann A.M."/>
            <person name="Op den Camp H."/>
            <person name="Overmann J."/>
            <person name="Amann R."/>
            <person name="Jetten M.S.M."/>
            <person name="Mascher T."/>
            <person name="Medema M.H."/>
            <person name="Devos D.P."/>
            <person name="Kaster A.-K."/>
            <person name="Ovreas L."/>
            <person name="Rohde M."/>
            <person name="Galperin M.Y."/>
            <person name="Jogler C."/>
        </authorList>
    </citation>
    <scope>NUCLEOTIDE SEQUENCE [LARGE SCALE GENOMIC DNA]</scope>
    <source>
        <strain evidence="1 2">EC9</strain>
    </source>
</reference>
<dbReference type="KEGG" id="ruv:EC9_48230"/>
<dbReference type="RefSeq" id="WP_145348393.1">
    <property type="nucleotide sequence ID" value="NZ_CP036261.1"/>
</dbReference>
<evidence type="ECO:0000313" key="2">
    <source>
        <dbReference type="Proteomes" id="UP000319557"/>
    </source>
</evidence>
<accession>A0A517M6V6</accession>
<protein>
    <recommendedName>
        <fullName evidence="3">Carboxypeptidase regulatory-like domain-containing protein</fullName>
    </recommendedName>
</protein>
<keyword evidence="2" id="KW-1185">Reference proteome</keyword>
<gene>
    <name evidence="1" type="ORF">EC9_48230</name>
</gene>
<organism evidence="1 2">
    <name type="scientific">Rosistilla ulvae</name>
    <dbReference type="NCBI Taxonomy" id="1930277"/>
    <lineage>
        <taxon>Bacteria</taxon>
        <taxon>Pseudomonadati</taxon>
        <taxon>Planctomycetota</taxon>
        <taxon>Planctomycetia</taxon>
        <taxon>Pirellulales</taxon>
        <taxon>Pirellulaceae</taxon>
        <taxon>Rosistilla</taxon>
    </lineage>
</organism>
<sequence length="127" mass="13426">MLRPIAATMRWYLFPAIVMLVIAMNGCNSAEPVIVAPTASVAGTIAVAGKSIRQGTIHLFSFTTGEVGVAAIDQKGAFKLETPLASGEYTVYLSNVSGIPEKFYSETSSGQQVTIVDGENNLTIDLN</sequence>
<evidence type="ECO:0008006" key="3">
    <source>
        <dbReference type="Google" id="ProtNLM"/>
    </source>
</evidence>